<keyword evidence="4" id="KW-0653">Protein transport</keyword>
<dbReference type="InterPro" id="IPR014877">
    <property type="entry name" value="XPO1_C_dom"/>
</dbReference>
<evidence type="ECO:0000256" key="1">
    <source>
        <dbReference type="ARBA" id="ARBA00004123"/>
    </source>
</evidence>
<keyword evidence="10" id="KW-1185">Reference proteome</keyword>
<reference evidence="9" key="1">
    <citation type="submission" date="2006-10" db="EMBL/GenBank/DDBJ databases">
        <authorList>
            <person name="Amadeo P."/>
            <person name="Zhao Q."/>
            <person name="Wortman J."/>
            <person name="Fraser-Liggett C."/>
            <person name="Carlton J."/>
        </authorList>
    </citation>
    <scope>NUCLEOTIDE SEQUENCE</scope>
    <source>
        <strain evidence="9">G3</strain>
    </source>
</reference>
<dbReference type="InterPro" id="IPR016024">
    <property type="entry name" value="ARM-type_fold"/>
</dbReference>
<dbReference type="GO" id="GO:0006611">
    <property type="term" value="P:protein export from nucleus"/>
    <property type="evidence" value="ECO:0007669"/>
    <property type="project" value="InterPro"/>
</dbReference>
<dbReference type="Proteomes" id="UP000001542">
    <property type="component" value="Unassembled WGS sequence"/>
</dbReference>
<dbReference type="GO" id="GO:0031267">
    <property type="term" value="F:small GTPase binding"/>
    <property type="evidence" value="ECO:0007669"/>
    <property type="project" value="InterPro"/>
</dbReference>
<keyword evidence="5" id="KW-0539">Nucleus</keyword>
<evidence type="ECO:0000313" key="10">
    <source>
        <dbReference type="Proteomes" id="UP000001542"/>
    </source>
</evidence>
<evidence type="ECO:0000259" key="6">
    <source>
        <dbReference type="Pfam" id="PF03810"/>
    </source>
</evidence>
<dbReference type="PANTHER" id="PTHR11223">
    <property type="entry name" value="EXPORTIN 1/5"/>
    <property type="match status" value="1"/>
</dbReference>
<protein>
    <recommendedName>
        <fullName evidence="11">Importin N-terminal domain-containing protein</fullName>
    </recommendedName>
</protein>
<dbReference type="GO" id="GO:0005737">
    <property type="term" value="C:cytoplasm"/>
    <property type="evidence" value="ECO:0000318"/>
    <property type="project" value="GO_Central"/>
</dbReference>
<comment type="similarity">
    <text evidence="2">Belongs to the exportin family.</text>
</comment>
<dbReference type="GO" id="GO:0005049">
    <property type="term" value="F:nuclear export signal receptor activity"/>
    <property type="evidence" value="ECO:0000318"/>
    <property type="project" value="GO_Central"/>
</dbReference>
<dbReference type="InterPro" id="IPR011989">
    <property type="entry name" value="ARM-like"/>
</dbReference>
<evidence type="ECO:0000256" key="5">
    <source>
        <dbReference type="ARBA" id="ARBA00023242"/>
    </source>
</evidence>
<evidence type="ECO:0008006" key="11">
    <source>
        <dbReference type="Google" id="ProtNLM"/>
    </source>
</evidence>
<dbReference type="Gene3D" id="1.25.10.10">
    <property type="entry name" value="Leucine-rich Repeat Variant"/>
    <property type="match status" value="2"/>
</dbReference>
<dbReference type="OrthoDB" id="27218at2759"/>
<dbReference type="GO" id="GO:0000056">
    <property type="term" value="P:ribosomal small subunit export from nucleus"/>
    <property type="evidence" value="ECO:0000318"/>
    <property type="project" value="GO_Central"/>
</dbReference>
<dbReference type="GO" id="GO:0005634">
    <property type="term" value="C:nucleus"/>
    <property type="evidence" value="ECO:0000318"/>
    <property type="project" value="GO_Central"/>
</dbReference>
<evidence type="ECO:0000256" key="2">
    <source>
        <dbReference type="ARBA" id="ARBA00009466"/>
    </source>
</evidence>
<dbReference type="STRING" id="5722.A2DY52"/>
<comment type="subcellular location">
    <subcellularLocation>
        <location evidence="1">Nucleus</location>
    </subcellularLocation>
</comment>
<dbReference type="KEGG" id="tva:4772654"/>
<dbReference type="InterPro" id="IPR045065">
    <property type="entry name" value="XPO1/5"/>
</dbReference>
<feature type="domain" description="Exportin-1/Importin-beta-like" evidence="7">
    <location>
        <begin position="109"/>
        <end position="236"/>
    </location>
</feature>
<dbReference type="VEuPathDB" id="TrichDB:TVAG_460780"/>
<feature type="domain" description="Importin N-terminal" evidence="6">
    <location>
        <begin position="34"/>
        <end position="98"/>
    </location>
</feature>
<reference evidence="9" key="2">
    <citation type="journal article" date="2007" name="Science">
        <title>Draft genome sequence of the sexually transmitted pathogen Trichomonas vaginalis.</title>
        <authorList>
            <person name="Carlton J.M."/>
            <person name="Hirt R.P."/>
            <person name="Silva J.C."/>
            <person name="Delcher A.L."/>
            <person name="Schatz M."/>
            <person name="Zhao Q."/>
            <person name="Wortman J.R."/>
            <person name="Bidwell S.L."/>
            <person name="Alsmark U.C.M."/>
            <person name="Besteiro S."/>
            <person name="Sicheritz-Ponten T."/>
            <person name="Noel C.J."/>
            <person name="Dacks J.B."/>
            <person name="Foster P.G."/>
            <person name="Simillion C."/>
            <person name="Van de Peer Y."/>
            <person name="Miranda-Saavedra D."/>
            <person name="Barton G.J."/>
            <person name="Westrop G.D."/>
            <person name="Mueller S."/>
            <person name="Dessi D."/>
            <person name="Fiori P.L."/>
            <person name="Ren Q."/>
            <person name="Paulsen I."/>
            <person name="Zhang H."/>
            <person name="Bastida-Corcuera F.D."/>
            <person name="Simoes-Barbosa A."/>
            <person name="Brown M.T."/>
            <person name="Hayes R.D."/>
            <person name="Mukherjee M."/>
            <person name="Okumura C.Y."/>
            <person name="Schneider R."/>
            <person name="Smith A.J."/>
            <person name="Vanacova S."/>
            <person name="Villalvazo M."/>
            <person name="Haas B.J."/>
            <person name="Pertea M."/>
            <person name="Feldblyum T.V."/>
            <person name="Utterback T.R."/>
            <person name="Shu C.L."/>
            <person name="Osoegawa K."/>
            <person name="de Jong P.J."/>
            <person name="Hrdy I."/>
            <person name="Horvathova L."/>
            <person name="Zubacova Z."/>
            <person name="Dolezal P."/>
            <person name="Malik S.B."/>
            <person name="Logsdon J.M. Jr."/>
            <person name="Henze K."/>
            <person name="Gupta A."/>
            <person name="Wang C.C."/>
            <person name="Dunne R.L."/>
            <person name="Upcroft J.A."/>
            <person name="Upcroft P."/>
            <person name="White O."/>
            <person name="Salzberg S.L."/>
            <person name="Tang P."/>
            <person name="Chiu C.-H."/>
            <person name="Lee Y.-S."/>
            <person name="Embley T.M."/>
            <person name="Coombs G.H."/>
            <person name="Mottram J.C."/>
            <person name="Tachezy J."/>
            <person name="Fraser-Liggett C.M."/>
            <person name="Johnson P.J."/>
        </authorList>
    </citation>
    <scope>NUCLEOTIDE SEQUENCE [LARGE SCALE GENOMIC DNA]</scope>
    <source>
        <strain evidence="9">G3</strain>
    </source>
</reference>
<evidence type="ECO:0000256" key="3">
    <source>
        <dbReference type="ARBA" id="ARBA00022448"/>
    </source>
</evidence>
<dbReference type="VEuPathDB" id="TrichDB:TVAGG3_0644540"/>
<dbReference type="GO" id="GO:0000055">
    <property type="term" value="P:ribosomal large subunit export from nucleus"/>
    <property type="evidence" value="ECO:0000318"/>
    <property type="project" value="GO_Central"/>
</dbReference>
<dbReference type="InterPro" id="IPR013598">
    <property type="entry name" value="Exportin-1/Importin-b-like"/>
</dbReference>
<evidence type="ECO:0000259" key="7">
    <source>
        <dbReference type="Pfam" id="PF08389"/>
    </source>
</evidence>
<dbReference type="AlphaFoldDB" id="A2DY52"/>
<dbReference type="InterPro" id="IPR001494">
    <property type="entry name" value="Importin-beta_N"/>
</dbReference>
<dbReference type="Pfam" id="PF03810">
    <property type="entry name" value="IBN_N"/>
    <property type="match status" value="1"/>
</dbReference>
<dbReference type="eggNOG" id="KOG2020">
    <property type="taxonomic scope" value="Eukaryota"/>
</dbReference>
<evidence type="ECO:0000259" key="8">
    <source>
        <dbReference type="Pfam" id="PF08767"/>
    </source>
</evidence>
<dbReference type="PANTHER" id="PTHR11223:SF2">
    <property type="entry name" value="EXPORTIN-1"/>
    <property type="match status" value="1"/>
</dbReference>
<organism evidence="9 10">
    <name type="scientific">Trichomonas vaginalis (strain ATCC PRA-98 / G3)</name>
    <dbReference type="NCBI Taxonomy" id="412133"/>
    <lineage>
        <taxon>Eukaryota</taxon>
        <taxon>Metamonada</taxon>
        <taxon>Parabasalia</taxon>
        <taxon>Trichomonadida</taxon>
        <taxon>Trichomonadidae</taxon>
        <taxon>Trichomonas</taxon>
    </lineage>
</organism>
<name>A2DY52_TRIV3</name>
<feature type="domain" description="Exportin-1 C-terminal" evidence="8">
    <location>
        <begin position="692"/>
        <end position="959"/>
    </location>
</feature>
<dbReference type="EMBL" id="DS113267">
    <property type="protein sequence ID" value="EAY14661.1"/>
    <property type="molecule type" value="Genomic_DNA"/>
</dbReference>
<dbReference type="FunFam" id="1.25.10.10:FF:001388">
    <property type="entry name" value="Uncharacterized protein"/>
    <property type="match status" value="1"/>
</dbReference>
<proteinExistence type="inferred from homology"/>
<sequence length="1014" mass="116145">MEELGIEGTEISIETFDQVANLAFGTPPNQDALNAINAFSERNDIMNFLIPLIESQCSSHAKFAAFAALKQNITKNWDFLEDVDRIPYKQFIITKIGQYFMDGTNSQSLLNIANSVLISILEEDWPIGWPDFIDQILEIQNENVPLFDNYLSIFRNVIEDVSKMALSNISSAKITNISNGIPKAFMQIAPTLTTINTETEPKYIESTFKFLDAIMPLVDPLQLLDSPIFNMCVEGLITFNSNLMYLLSIFTSITNSAYRIPMYRDTVSAKIFVKIIEALIYGSPNNSAYIDWTQFGLDVIQKIINCFDAMMTKFRIQIETEDTNSLQTVLLWIIQMIDVHDDPQVQKYGFEFWSNILLELYKEKQHQSVSKFGLYQNCVDLIPLILLKIVKPYEIFYGEDTFNKVMVKDLEDSDSAYAAQRQCLIYLINLDPQVVFDKINELFQNTFSGTMDITAFQRLCWIMAAIANALPEDSDEGFTKDVFTTMFWYFYGEASDEIKAAFANEYMYMISKSTRVLSKNYELFEQITKFVIDMMSQDFDLEVIAMGVFCFRSLSQECMKKFIDPREGSVYIEQILQNIDSMIPNLERFAIVPFFECLAKIIKNVYIIETRQTLLAMLYTPLIQQWNQSITDLSSVQLDQANYIIFLLKCFSSLFGGAGPISQPAIEEIYESVISVYDTFLRFNIENDGMFPWMKTIMQSCINAIESFAISIEKGSELSTSFAAYCAVNFATTYNESTPQQRVCDIPLMFGVLVAAGGVSFSFEQLDNLTANIFYPTYLMIQENQQDFLAFRKPLIKYIRGLIYGNINYIYQLDSDQKDVIVNATFHLANSPYHDIAVDAVKLYSDFIDQKTISVFKPEEKNNYLAWICQVALVHLSKLLSDMIHKFMFDEIGAVIKAYFSIPVLMRNSQVITQCLHELFPEQNPQALNDVVQNLISKVAVKEEFHTGLRDLMISLEKLSENDVLFRKNVADQMRKSKEEEKRHVPGMLTSMFSTAQRENAIENVNFGLANLSI</sequence>
<dbReference type="Pfam" id="PF08767">
    <property type="entry name" value="CRM1_C"/>
    <property type="match status" value="1"/>
</dbReference>
<gene>
    <name evidence="9" type="ORF">TVAG_460780</name>
</gene>
<dbReference type="RefSeq" id="XP_001326884.1">
    <property type="nucleotide sequence ID" value="XM_001326849.1"/>
</dbReference>
<dbReference type="SMR" id="A2DY52"/>
<dbReference type="SUPFAM" id="SSF48371">
    <property type="entry name" value="ARM repeat"/>
    <property type="match status" value="1"/>
</dbReference>
<keyword evidence="3" id="KW-0813">Transport</keyword>
<evidence type="ECO:0000313" key="9">
    <source>
        <dbReference type="EMBL" id="EAY14661.1"/>
    </source>
</evidence>
<evidence type="ECO:0000256" key="4">
    <source>
        <dbReference type="ARBA" id="ARBA00022927"/>
    </source>
</evidence>
<dbReference type="Pfam" id="PF08389">
    <property type="entry name" value="Xpo1"/>
    <property type="match status" value="1"/>
</dbReference>
<dbReference type="InParanoid" id="A2DY52"/>
<accession>A2DY52</accession>